<evidence type="ECO:0000256" key="2">
    <source>
        <dbReference type="ARBA" id="ARBA00007755"/>
    </source>
</evidence>
<gene>
    <name evidence="9" type="ORF">C5Y96_16305</name>
</gene>
<dbReference type="GO" id="GO:0009267">
    <property type="term" value="P:cellular response to starvation"/>
    <property type="evidence" value="ECO:0007669"/>
    <property type="project" value="InterPro"/>
</dbReference>
<feature type="domain" description="CstA N-terminal" evidence="8">
    <location>
        <begin position="4"/>
        <end position="557"/>
    </location>
</feature>
<accession>A0A2S8F7H0</accession>
<dbReference type="InterPro" id="IPR051605">
    <property type="entry name" value="CstA"/>
</dbReference>
<dbReference type="Pfam" id="PF02554">
    <property type="entry name" value="CstA"/>
    <property type="match status" value="1"/>
</dbReference>
<feature type="transmembrane region" description="Helical" evidence="7">
    <location>
        <begin position="186"/>
        <end position="209"/>
    </location>
</feature>
<feature type="transmembrane region" description="Helical" evidence="7">
    <location>
        <begin position="130"/>
        <end position="155"/>
    </location>
</feature>
<name>A0A2S8F7H0_9BACT</name>
<evidence type="ECO:0000256" key="4">
    <source>
        <dbReference type="ARBA" id="ARBA00022692"/>
    </source>
</evidence>
<evidence type="ECO:0000256" key="6">
    <source>
        <dbReference type="ARBA" id="ARBA00023136"/>
    </source>
</evidence>
<feature type="transmembrane region" description="Helical" evidence="7">
    <location>
        <begin position="307"/>
        <end position="327"/>
    </location>
</feature>
<sequence length="627" mass="67394">MSTLIVAVLSFVGFIVAYNTYGRWLSHRLFELDDKNETPSKQLQDDIDFCPTDRQVVFGHHFTSIAGTGPIVGPAIAVFWGWLPALLWVVFGSIFVGAVHDLGALIISLRNRGQTVGEIAGRMINKRAKYLFLIVLAAALMVVLAIFGLVVAVIFAEYPQTVLPVWISMPIAIALGIYARRKDAHLLIPSLVALFIVYASIIVGVYYLPIDLTAILANVLGPDLSASPYLSALMVWTVILLIYCFVASVLPVWLLLQPRDYVNSHQLIVALVLLFVGLLVASATGAADLAQSTPAVSTQMPVGAPPIFPFLFITIACGACSGFHCLVSSGTSSKQVEKETDAQYIGYGAMLLEGGLAVIVILACCAGVGMGIFEGSKGADGSYVYTAMTDAEGVPLTGQAAWETRYAVSKNWSDFGLKNLVAAFVEGGANFLTSIGIPLEIGISIIAVLVANFAATTLDTATRLQRYVLQELFASMPVTKPLSGKYAATGVAVLSALAIAVFADKIPGKGGTLLWPLFGAMNQLLAGLAMMVTAFYLWRRSKPIWFVAIPMIAMLILPALAMYYNIFSETGYLAKQQWLLLVLGAGVLVLQAWMLFEAIVMWPRVKGVLEESLPPLPEKKPTVATDN</sequence>
<evidence type="ECO:0000256" key="7">
    <source>
        <dbReference type="SAM" id="Phobius"/>
    </source>
</evidence>
<evidence type="ECO:0000313" key="9">
    <source>
        <dbReference type="EMBL" id="PQO28093.1"/>
    </source>
</evidence>
<feature type="transmembrane region" description="Helical" evidence="7">
    <location>
        <begin position="515"/>
        <end position="537"/>
    </location>
</feature>
<feature type="transmembrane region" description="Helical" evidence="7">
    <location>
        <begin position="161"/>
        <end position="179"/>
    </location>
</feature>
<keyword evidence="3" id="KW-1003">Cell membrane</keyword>
<dbReference type="AlphaFoldDB" id="A0A2S8F7H0"/>
<evidence type="ECO:0000259" key="8">
    <source>
        <dbReference type="Pfam" id="PF02554"/>
    </source>
</evidence>
<feature type="transmembrane region" description="Helical" evidence="7">
    <location>
        <begin position="267"/>
        <end position="287"/>
    </location>
</feature>
<comment type="subcellular location">
    <subcellularLocation>
        <location evidence="1">Cell membrane</location>
        <topology evidence="1">Multi-pass membrane protein</topology>
    </subcellularLocation>
</comment>
<keyword evidence="5 7" id="KW-1133">Transmembrane helix</keyword>
<proteinExistence type="inferred from homology"/>
<dbReference type="EMBL" id="PUIA01000051">
    <property type="protein sequence ID" value="PQO28093.1"/>
    <property type="molecule type" value="Genomic_DNA"/>
</dbReference>
<organism evidence="9 10">
    <name type="scientific">Blastopirellula marina</name>
    <dbReference type="NCBI Taxonomy" id="124"/>
    <lineage>
        <taxon>Bacteria</taxon>
        <taxon>Pseudomonadati</taxon>
        <taxon>Planctomycetota</taxon>
        <taxon>Planctomycetia</taxon>
        <taxon>Pirellulales</taxon>
        <taxon>Pirellulaceae</taxon>
        <taxon>Blastopirellula</taxon>
    </lineage>
</organism>
<keyword evidence="6 7" id="KW-0472">Membrane</keyword>
<evidence type="ECO:0000256" key="1">
    <source>
        <dbReference type="ARBA" id="ARBA00004651"/>
    </source>
</evidence>
<feature type="transmembrane region" description="Helical" evidence="7">
    <location>
        <begin position="441"/>
        <end position="461"/>
    </location>
</feature>
<comment type="similarity">
    <text evidence="2">Belongs to the peptide transporter carbon starvation (CstA) (TC 2.A.114) family.</text>
</comment>
<comment type="caution">
    <text evidence="9">The sequence shown here is derived from an EMBL/GenBank/DDBJ whole genome shotgun (WGS) entry which is preliminary data.</text>
</comment>
<dbReference type="PANTHER" id="PTHR30252:SF0">
    <property type="entry name" value="PEPTIDE TRANSPORTER CSTA"/>
    <property type="match status" value="1"/>
</dbReference>
<reference evidence="9 10" key="1">
    <citation type="submission" date="2018-02" db="EMBL/GenBank/DDBJ databases">
        <title>Comparative genomes isolates from brazilian mangrove.</title>
        <authorList>
            <person name="Araujo J.E."/>
            <person name="Taketani R.G."/>
            <person name="Silva M.C.P."/>
            <person name="Loureco M.V."/>
            <person name="Andreote F.D."/>
        </authorList>
    </citation>
    <scope>NUCLEOTIDE SEQUENCE [LARGE SCALE GENOMIC DNA]</scope>
    <source>
        <strain evidence="9 10">HEX-2 MGV</strain>
    </source>
</reference>
<dbReference type="Proteomes" id="UP000240009">
    <property type="component" value="Unassembled WGS sequence"/>
</dbReference>
<evidence type="ECO:0000256" key="5">
    <source>
        <dbReference type="ARBA" id="ARBA00022989"/>
    </source>
</evidence>
<feature type="transmembrane region" description="Helical" evidence="7">
    <location>
        <begin position="482"/>
        <end position="503"/>
    </location>
</feature>
<feature type="transmembrane region" description="Helical" evidence="7">
    <location>
        <begin position="578"/>
        <end position="596"/>
    </location>
</feature>
<dbReference type="GO" id="GO:0005886">
    <property type="term" value="C:plasma membrane"/>
    <property type="evidence" value="ECO:0007669"/>
    <property type="project" value="UniProtKB-SubCell"/>
</dbReference>
<evidence type="ECO:0000313" key="10">
    <source>
        <dbReference type="Proteomes" id="UP000240009"/>
    </source>
</evidence>
<feature type="transmembrane region" description="Helical" evidence="7">
    <location>
        <begin position="229"/>
        <end position="255"/>
    </location>
</feature>
<feature type="transmembrane region" description="Helical" evidence="7">
    <location>
        <begin position="544"/>
        <end position="566"/>
    </location>
</feature>
<dbReference type="PANTHER" id="PTHR30252">
    <property type="entry name" value="INNER MEMBRANE PEPTIDE TRANSPORTER"/>
    <property type="match status" value="1"/>
</dbReference>
<feature type="transmembrane region" description="Helical" evidence="7">
    <location>
        <begin position="348"/>
        <end position="373"/>
    </location>
</feature>
<evidence type="ECO:0000256" key="3">
    <source>
        <dbReference type="ARBA" id="ARBA00022475"/>
    </source>
</evidence>
<dbReference type="InterPro" id="IPR003706">
    <property type="entry name" value="CstA_N"/>
</dbReference>
<dbReference type="OrthoDB" id="9761224at2"/>
<feature type="transmembrane region" description="Helical" evidence="7">
    <location>
        <begin position="85"/>
        <end position="109"/>
    </location>
</feature>
<keyword evidence="4 7" id="KW-0812">Transmembrane</keyword>
<protein>
    <submittedName>
        <fullName evidence="9">Carbon starvation protein A</fullName>
    </submittedName>
</protein>
<dbReference type="RefSeq" id="WP_105355460.1">
    <property type="nucleotide sequence ID" value="NZ_PUIA01000051.1"/>
</dbReference>